<reference evidence="14 15" key="1">
    <citation type="submission" date="2014-09" db="EMBL/GenBank/DDBJ databases">
        <authorList>
            <person name="Martin A.A."/>
        </authorList>
    </citation>
    <scope>NUCLEOTIDE SEQUENCE</scope>
    <source>
        <strain evidence="15">ED321</strain>
        <strain evidence="14">ED321 Heterogonic</strain>
    </source>
</reference>
<dbReference type="RefSeq" id="XP_024501456.1">
    <property type="nucleotide sequence ID" value="XM_024647372.1"/>
</dbReference>
<feature type="transmembrane region" description="Helical" evidence="11">
    <location>
        <begin position="540"/>
        <end position="559"/>
    </location>
</feature>
<dbReference type="PANTHER" id="PTHR18945">
    <property type="entry name" value="NEUROTRANSMITTER GATED ION CHANNEL"/>
    <property type="match status" value="1"/>
</dbReference>
<keyword evidence="5 11" id="KW-0812">Transmembrane</keyword>
<keyword evidence="8 11" id="KW-0406">Ion transport</keyword>
<dbReference type="InterPro" id="IPR036719">
    <property type="entry name" value="Neuro-gated_channel_TM_sf"/>
</dbReference>
<feature type="domain" description="Neurotransmitter-gated ion-channel transmembrane" evidence="13">
    <location>
        <begin position="261"/>
        <end position="557"/>
    </location>
</feature>
<evidence type="ECO:0000313" key="17">
    <source>
        <dbReference type="WormBase" id="SRAE_1000052700"/>
    </source>
</evidence>
<dbReference type="AlphaFoldDB" id="A0A090L476"/>
<dbReference type="Proteomes" id="UP000035682">
    <property type="component" value="Unplaced"/>
</dbReference>
<keyword evidence="7 11" id="KW-1133">Transmembrane helix</keyword>
<sequence>MMKNKKAICCITKYGPLSNFIFLLLLLISISQETFGRRRRCQDETMTEGQIVQKVLSNYTKMLPEAEDAVIVNVELHIQDMGSLNELTSDFEIDILFTQLWEDSSLSFTNYSNCLGNITMEHKYLSSIWTPNTCLVNSKKTAVHSSPTENIMFILYDNGTVWINHRLSVKAPCSFELRSFPFDCQSCTLSFESYSHNNAEVSLNWMQDAITLLRSNQLPDFDMVNFKTYKHVVEYPNGLWDQLKVRFFFKRRYGFYILQAYVPTYLTIIVSWVSFCMEPKALPARTTVGISSLLALTFQFGNILKNLPRASYVKAIDVWMLGCITFVFSSMIELALVCYITRCQSSSNKKERKEKYNNLTCDRYKYSCDRRKDGGYESAIDNLPGSIRYRCSTSHLNGQNGYGNGNLSGDDIKNENLYAISRTKSGRTSFLTAHEGCCCKDTEHRQSLSYPIVGSNDGRHYIRNDSPTKALLNTNEYYTLRKDSPSLLQRLPCEEGENLSFRYPLQQGINNNSTKNYGSRRKKRIRCRIDRIEPESIDKLSIVCFPLAFTLFNLIYWWHYLGRNIDENLANE</sequence>
<dbReference type="GO" id="GO:0040012">
    <property type="term" value="P:regulation of locomotion"/>
    <property type="evidence" value="ECO:0007669"/>
    <property type="project" value="EnsemblMetazoa"/>
</dbReference>
<dbReference type="Pfam" id="PF02931">
    <property type="entry name" value="Neur_chan_LBD"/>
    <property type="match status" value="1"/>
</dbReference>
<feature type="transmembrane region" description="Helical" evidence="11">
    <location>
        <begin position="316"/>
        <end position="340"/>
    </location>
</feature>
<keyword evidence="4" id="KW-1003">Cell membrane</keyword>
<dbReference type="SUPFAM" id="SSF90112">
    <property type="entry name" value="Neurotransmitter-gated ion-channel transmembrane pore"/>
    <property type="match status" value="1"/>
</dbReference>
<accession>A0A090L476</accession>
<keyword evidence="15" id="KW-1185">Reference proteome</keyword>
<dbReference type="GO" id="GO:0160039">
    <property type="term" value="F:serotonin-gated chloride channel activity"/>
    <property type="evidence" value="ECO:0007669"/>
    <property type="project" value="EnsemblMetazoa"/>
</dbReference>
<dbReference type="GO" id="GO:0035641">
    <property type="term" value="P:locomotory exploration behavior"/>
    <property type="evidence" value="ECO:0007669"/>
    <property type="project" value="EnsemblMetazoa"/>
</dbReference>
<dbReference type="CDD" id="cd19049">
    <property type="entry name" value="LGIC_TM_anion"/>
    <property type="match status" value="1"/>
</dbReference>
<dbReference type="Gene3D" id="2.70.170.10">
    <property type="entry name" value="Neurotransmitter-gated ion-channel ligand-binding domain"/>
    <property type="match status" value="1"/>
</dbReference>
<evidence type="ECO:0000256" key="5">
    <source>
        <dbReference type="ARBA" id="ARBA00022692"/>
    </source>
</evidence>
<dbReference type="InterPro" id="IPR038050">
    <property type="entry name" value="Neuro_actylchol_rec"/>
</dbReference>
<feature type="transmembrane region" description="Helical" evidence="11">
    <location>
        <begin position="287"/>
        <end position="304"/>
    </location>
</feature>
<proteinExistence type="inferred from homology"/>
<evidence type="ECO:0000256" key="9">
    <source>
        <dbReference type="ARBA" id="ARBA00023136"/>
    </source>
</evidence>
<protein>
    <submittedName>
        <fullName evidence="16">Ligand-gated ion channel 50</fullName>
    </submittedName>
</protein>
<keyword evidence="3 11" id="KW-0813">Transport</keyword>
<comment type="similarity">
    <text evidence="11">Belongs to the ligand-gated ion channel (TC 1.A.9) family.</text>
</comment>
<dbReference type="InterPro" id="IPR006029">
    <property type="entry name" value="Neurotrans-gated_channel_TM"/>
</dbReference>
<evidence type="ECO:0000313" key="16">
    <source>
        <dbReference type="WBParaSite" id="SRAE_1000052700.1"/>
    </source>
</evidence>
<dbReference type="InterPro" id="IPR006202">
    <property type="entry name" value="Neur_chan_lig-bd"/>
</dbReference>
<dbReference type="GO" id="GO:0007606">
    <property type="term" value="P:sensory perception of chemical stimulus"/>
    <property type="evidence" value="ECO:0007669"/>
    <property type="project" value="EnsemblMetazoa"/>
</dbReference>
<reference evidence="16" key="2">
    <citation type="submission" date="2020-12" db="UniProtKB">
        <authorList>
            <consortium name="WormBaseParasite"/>
        </authorList>
    </citation>
    <scope>IDENTIFICATION</scope>
</reference>
<evidence type="ECO:0000259" key="13">
    <source>
        <dbReference type="Pfam" id="PF02932"/>
    </source>
</evidence>
<dbReference type="GO" id="GO:0051378">
    <property type="term" value="F:serotonin binding"/>
    <property type="evidence" value="ECO:0007669"/>
    <property type="project" value="EnsemblMetazoa"/>
</dbReference>
<evidence type="ECO:0000256" key="8">
    <source>
        <dbReference type="ARBA" id="ARBA00023065"/>
    </source>
</evidence>
<dbReference type="InterPro" id="IPR006028">
    <property type="entry name" value="GABAA/Glycine_rcpt"/>
</dbReference>
<comment type="subcellular location">
    <subcellularLocation>
        <location evidence="2">Cell membrane</location>
    </subcellularLocation>
    <subcellularLocation>
        <location evidence="1">Membrane</location>
        <topology evidence="1">Multi-pass membrane protein</topology>
    </subcellularLocation>
</comment>
<dbReference type="OMA" id="PTENIMF"/>
<name>A0A090L476_STRRB</name>
<dbReference type="SUPFAM" id="SSF63712">
    <property type="entry name" value="Nicotinic receptor ligand binding domain-like"/>
    <property type="match status" value="1"/>
</dbReference>
<dbReference type="InterPro" id="IPR018000">
    <property type="entry name" value="Neurotransmitter_ion_chnl_CS"/>
</dbReference>
<keyword evidence="10 11" id="KW-0407">Ion channel</keyword>
<dbReference type="GO" id="GO:0043025">
    <property type="term" value="C:neuronal cell body"/>
    <property type="evidence" value="ECO:0007669"/>
    <property type="project" value="EnsemblMetazoa"/>
</dbReference>
<organism evidence="14">
    <name type="scientific">Strongyloides ratti</name>
    <name type="common">Parasitic roundworm</name>
    <dbReference type="NCBI Taxonomy" id="34506"/>
    <lineage>
        <taxon>Eukaryota</taxon>
        <taxon>Metazoa</taxon>
        <taxon>Ecdysozoa</taxon>
        <taxon>Nematoda</taxon>
        <taxon>Chromadorea</taxon>
        <taxon>Rhabditida</taxon>
        <taxon>Tylenchina</taxon>
        <taxon>Panagrolaimomorpha</taxon>
        <taxon>Strongyloidoidea</taxon>
        <taxon>Strongyloididae</taxon>
        <taxon>Strongyloides</taxon>
    </lineage>
</organism>
<dbReference type="PRINTS" id="PR00252">
    <property type="entry name" value="NRIONCHANNEL"/>
</dbReference>
<evidence type="ECO:0000256" key="2">
    <source>
        <dbReference type="ARBA" id="ARBA00004236"/>
    </source>
</evidence>
<dbReference type="GO" id="GO:0005886">
    <property type="term" value="C:plasma membrane"/>
    <property type="evidence" value="ECO:0007669"/>
    <property type="project" value="UniProtKB-SubCell"/>
</dbReference>
<evidence type="ECO:0000256" key="4">
    <source>
        <dbReference type="ARBA" id="ARBA00022475"/>
    </source>
</evidence>
<dbReference type="OrthoDB" id="407674at2759"/>
<dbReference type="PROSITE" id="PS00236">
    <property type="entry name" value="NEUROTR_ION_CHANNEL"/>
    <property type="match status" value="1"/>
</dbReference>
<dbReference type="EMBL" id="LN609528">
    <property type="protein sequence ID" value="CEF62254.1"/>
    <property type="molecule type" value="Genomic_DNA"/>
</dbReference>
<keyword evidence="6" id="KW-0732">Signal</keyword>
<keyword evidence="9 11" id="KW-0472">Membrane</keyword>
<dbReference type="Pfam" id="PF02932">
    <property type="entry name" value="Neur_chan_memb"/>
    <property type="match status" value="1"/>
</dbReference>
<evidence type="ECO:0000256" key="1">
    <source>
        <dbReference type="ARBA" id="ARBA00004141"/>
    </source>
</evidence>
<dbReference type="GeneID" id="36374619"/>
<dbReference type="CDD" id="cd18990">
    <property type="entry name" value="LGIC_ECD_GABAAR"/>
    <property type="match status" value="1"/>
</dbReference>
<gene>
    <name evidence="14 16 17" type="ORF">SRAE_1000052700</name>
</gene>
<dbReference type="InterPro" id="IPR036734">
    <property type="entry name" value="Neur_chan_lig-bd_sf"/>
</dbReference>
<dbReference type="STRING" id="34506.A0A090L476"/>
<evidence type="ECO:0000256" key="3">
    <source>
        <dbReference type="ARBA" id="ARBA00022448"/>
    </source>
</evidence>
<dbReference type="Gene3D" id="1.20.58.390">
    <property type="entry name" value="Neurotransmitter-gated ion-channel transmembrane domain"/>
    <property type="match status" value="2"/>
</dbReference>
<evidence type="ECO:0000313" key="14">
    <source>
        <dbReference type="EMBL" id="CEF62254.1"/>
    </source>
</evidence>
<evidence type="ECO:0000256" key="7">
    <source>
        <dbReference type="ARBA" id="ARBA00022989"/>
    </source>
</evidence>
<evidence type="ECO:0000313" key="15">
    <source>
        <dbReference type="Proteomes" id="UP000035682"/>
    </source>
</evidence>
<dbReference type="WormBase" id="SRAE_1000052700">
    <property type="protein sequence ID" value="SRP02450"/>
    <property type="gene ID" value="WBGene00257124"/>
</dbReference>
<evidence type="ECO:0000256" key="11">
    <source>
        <dbReference type="RuleBase" id="RU000687"/>
    </source>
</evidence>
<evidence type="ECO:0000256" key="10">
    <source>
        <dbReference type="ARBA" id="ARBA00023303"/>
    </source>
</evidence>
<dbReference type="PRINTS" id="PR00253">
    <property type="entry name" value="GABAARECEPTR"/>
</dbReference>
<evidence type="ECO:0000259" key="12">
    <source>
        <dbReference type="Pfam" id="PF02931"/>
    </source>
</evidence>
<feature type="domain" description="Neurotransmitter-gated ion-channel ligand-binding" evidence="12">
    <location>
        <begin position="49"/>
        <end position="252"/>
    </location>
</feature>
<dbReference type="GO" id="GO:1904123">
    <property type="term" value="P:positive regulation of fatty acid beta-oxidation by serotonin receptor signaling pathway"/>
    <property type="evidence" value="ECO:0007669"/>
    <property type="project" value="EnsemblMetazoa"/>
</dbReference>
<dbReference type="CTD" id="36374619"/>
<dbReference type="GO" id="GO:0042595">
    <property type="term" value="P:behavioral response to starvation"/>
    <property type="evidence" value="ECO:0007669"/>
    <property type="project" value="EnsemblMetazoa"/>
</dbReference>
<evidence type="ECO:0000256" key="6">
    <source>
        <dbReference type="ARBA" id="ARBA00022729"/>
    </source>
</evidence>
<dbReference type="WBParaSite" id="SRAE_1000052700.1">
    <property type="protein sequence ID" value="SRAE_1000052700.1"/>
    <property type="gene ID" value="WBGene00257124"/>
</dbReference>
<dbReference type="InterPro" id="IPR006201">
    <property type="entry name" value="Neur_channel"/>
</dbReference>
<feature type="transmembrane region" description="Helical" evidence="11">
    <location>
        <begin position="253"/>
        <end position="275"/>
    </location>
</feature>